<dbReference type="Proteomes" id="UP001458415">
    <property type="component" value="Unassembled WGS sequence"/>
</dbReference>
<organism evidence="2 3">
    <name type="scientific">Streptomyces carpinensis</name>
    <dbReference type="NCBI Taxonomy" id="66369"/>
    <lineage>
        <taxon>Bacteria</taxon>
        <taxon>Bacillati</taxon>
        <taxon>Actinomycetota</taxon>
        <taxon>Actinomycetes</taxon>
        <taxon>Kitasatosporales</taxon>
        <taxon>Streptomycetaceae</taxon>
        <taxon>Streptomyces</taxon>
    </lineage>
</organism>
<dbReference type="InterPro" id="IPR036237">
    <property type="entry name" value="Xyl_isomerase-like_sf"/>
</dbReference>
<sequence>MIAGHEVALGVLNFLDIPAPELVGVAADAGFDSVSVRVTGSRGSVAADLRHDPATLARTQRTLEETGLTVLDAEVLRLAGATPAGEAARAIEVAAALGARHLLAVNTDLSADECVEELARVCELAEGSGLRVCLEFMRFSATPDLESAFGIVEAVGHPCAAVLVDALHLHRSGGSAQDVAVLAARRPELFPYLQVCGVPPAPSGLFDPDLLLREAVSSRLLPGDGVNDLRALIDALGPAAPLSVEAPVAGDPH</sequence>
<keyword evidence="3" id="KW-1185">Reference proteome</keyword>
<dbReference type="EMBL" id="JBEPCU010001850">
    <property type="protein sequence ID" value="MER6984501.1"/>
    <property type="molecule type" value="Genomic_DNA"/>
</dbReference>
<dbReference type="InterPro" id="IPR050312">
    <property type="entry name" value="IolE/XylAMocC-like"/>
</dbReference>
<gene>
    <name evidence="2" type="ORF">ABT317_48040</name>
</gene>
<dbReference type="Pfam" id="PF01261">
    <property type="entry name" value="AP_endonuc_2"/>
    <property type="match status" value="1"/>
</dbReference>
<feature type="domain" description="Xylose isomerase-like TIM barrel" evidence="1">
    <location>
        <begin position="25"/>
        <end position="246"/>
    </location>
</feature>
<dbReference type="Gene3D" id="3.20.20.150">
    <property type="entry name" value="Divalent-metal-dependent TIM barrel enzymes"/>
    <property type="match status" value="1"/>
</dbReference>
<dbReference type="PANTHER" id="PTHR12110">
    <property type="entry name" value="HYDROXYPYRUVATE ISOMERASE"/>
    <property type="match status" value="1"/>
</dbReference>
<evidence type="ECO:0000259" key="1">
    <source>
        <dbReference type="Pfam" id="PF01261"/>
    </source>
</evidence>
<evidence type="ECO:0000313" key="2">
    <source>
        <dbReference type="EMBL" id="MER6984501.1"/>
    </source>
</evidence>
<name>A0ABV1WJW9_9ACTN</name>
<accession>A0ABV1WJW9</accession>
<comment type="caution">
    <text evidence="2">The sequence shown here is derived from an EMBL/GenBank/DDBJ whole genome shotgun (WGS) entry which is preliminary data.</text>
</comment>
<dbReference type="InterPro" id="IPR013022">
    <property type="entry name" value="Xyl_isomerase-like_TIM-brl"/>
</dbReference>
<protein>
    <submittedName>
        <fullName evidence="2">TIM barrel protein</fullName>
    </submittedName>
</protein>
<reference evidence="2 3" key="1">
    <citation type="submission" date="2024-06" db="EMBL/GenBank/DDBJ databases">
        <title>The Natural Products Discovery Center: Release of the First 8490 Sequenced Strains for Exploring Actinobacteria Biosynthetic Diversity.</title>
        <authorList>
            <person name="Kalkreuter E."/>
            <person name="Kautsar S.A."/>
            <person name="Yang D."/>
            <person name="Bader C.D."/>
            <person name="Teijaro C.N."/>
            <person name="Fluegel L."/>
            <person name="Davis C.M."/>
            <person name="Simpson J.R."/>
            <person name="Lauterbach L."/>
            <person name="Steele A.D."/>
            <person name="Gui C."/>
            <person name="Meng S."/>
            <person name="Li G."/>
            <person name="Viehrig K."/>
            <person name="Ye F."/>
            <person name="Su P."/>
            <person name="Kiefer A.F."/>
            <person name="Nichols A."/>
            <person name="Cepeda A.J."/>
            <person name="Yan W."/>
            <person name="Fan B."/>
            <person name="Jiang Y."/>
            <person name="Adhikari A."/>
            <person name="Zheng C.-J."/>
            <person name="Schuster L."/>
            <person name="Cowan T.M."/>
            <person name="Smanski M.J."/>
            <person name="Chevrette M.G."/>
            <person name="De Carvalho L.P.S."/>
            <person name="Shen B."/>
        </authorList>
    </citation>
    <scope>NUCLEOTIDE SEQUENCE [LARGE SCALE GENOMIC DNA]</scope>
    <source>
        <strain evidence="2 3">NPDC000634</strain>
    </source>
</reference>
<evidence type="ECO:0000313" key="3">
    <source>
        <dbReference type="Proteomes" id="UP001458415"/>
    </source>
</evidence>
<dbReference type="PANTHER" id="PTHR12110:SF48">
    <property type="entry name" value="BLL3656 PROTEIN"/>
    <property type="match status" value="1"/>
</dbReference>
<feature type="non-terminal residue" evidence="2">
    <location>
        <position position="253"/>
    </location>
</feature>
<dbReference type="SUPFAM" id="SSF51658">
    <property type="entry name" value="Xylose isomerase-like"/>
    <property type="match status" value="1"/>
</dbReference>
<proteinExistence type="predicted"/>